<dbReference type="EMBL" id="KV784353">
    <property type="protein sequence ID" value="OEU23030.1"/>
    <property type="molecule type" value="Genomic_DNA"/>
</dbReference>
<feature type="compositionally biased region" description="Polar residues" evidence="1">
    <location>
        <begin position="44"/>
        <end position="54"/>
    </location>
</feature>
<feature type="region of interest" description="Disordered" evidence="1">
    <location>
        <begin position="1"/>
        <end position="54"/>
    </location>
</feature>
<organism evidence="2 3">
    <name type="scientific">Fragilariopsis cylindrus CCMP1102</name>
    <dbReference type="NCBI Taxonomy" id="635003"/>
    <lineage>
        <taxon>Eukaryota</taxon>
        <taxon>Sar</taxon>
        <taxon>Stramenopiles</taxon>
        <taxon>Ochrophyta</taxon>
        <taxon>Bacillariophyta</taxon>
        <taxon>Bacillariophyceae</taxon>
        <taxon>Bacillariophycidae</taxon>
        <taxon>Bacillariales</taxon>
        <taxon>Bacillariaceae</taxon>
        <taxon>Fragilariopsis</taxon>
    </lineage>
</organism>
<reference evidence="2 3" key="1">
    <citation type="submission" date="2016-09" db="EMBL/GenBank/DDBJ databases">
        <title>Extensive genetic diversity and differential bi-allelic expression allows diatom success in the polar Southern Ocean.</title>
        <authorList>
            <consortium name="DOE Joint Genome Institute"/>
            <person name="Mock T."/>
            <person name="Otillar R.P."/>
            <person name="Strauss J."/>
            <person name="Dupont C."/>
            <person name="Frickenhaus S."/>
            <person name="Maumus F."/>
            <person name="Mcmullan M."/>
            <person name="Sanges R."/>
            <person name="Schmutz J."/>
            <person name="Toseland A."/>
            <person name="Valas R."/>
            <person name="Veluchamy A."/>
            <person name="Ward B.J."/>
            <person name="Allen A."/>
            <person name="Barry K."/>
            <person name="Falciatore A."/>
            <person name="Ferrante M."/>
            <person name="Fortunato A.E."/>
            <person name="Gloeckner G."/>
            <person name="Gruber A."/>
            <person name="Hipkin R."/>
            <person name="Janech M."/>
            <person name="Kroth P."/>
            <person name="Leese F."/>
            <person name="Lindquist E."/>
            <person name="Lyon B.R."/>
            <person name="Martin J."/>
            <person name="Mayer C."/>
            <person name="Parker M."/>
            <person name="Quesneville H."/>
            <person name="Raymond J."/>
            <person name="Uhlig C."/>
            <person name="Valentin K.U."/>
            <person name="Worden A.Z."/>
            <person name="Armbrust E.V."/>
            <person name="Bowler C."/>
            <person name="Green B."/>
            <person name="Moulton V."/>
            <person name="Van Oosterhout C."/>
            <person name="Grigoriev I."/>
        </authorList>
    </citation>
    <scope>NUCLEOTIDE SEQUENCE [LARGE SCALE GENOMIC DNA]</scope>
    <source>
        <strain evidence="2 3">CCMP1102</strain>
    </source>
</reference>
<proteinExistence type="predicted"/>
<name>A0A1E7FY10_9STRA</name>
<accession>A0A1E7FY10</accession>
<protein>
    <submittedName>
        <fullName evidence="2">Uncharacterized protein</fullName>
    </submittedName>
</protein>
<evidence type="ECO:0000313" key="2">
    <source>
        <dbReference type="EMBL" id="OEU23030.1"/>
    </source>
</evidence>
<dbReference type="Proteomes" id="UP000095751">
    <property type="component" value="Unassembled WGS sequence"/>
</dbReference>
<dbReference type="InParanoid" id="A0A1E7FY10"/>
<gene>
    <name evidence="2" type="ORF">FRACYDRAFT_267447</name>
</gene>
<sequence length="150" mass="16307">MSMNTSSWRKSTSLSSLQQRKRSTMNGNTTCSNNNIHHNHQHQSLTRLSSSTAPSTSCLRSFQRYSPSKHDTAAATAVITAVMDSSSLDLSASASSMLSLSSSTSTSSSCSSSSSVSSKSNVRFDLEVDVRHFEPPKEKYAHKGWSAQFF</sequence>
<dbReference type="KEGG" id="fcy:FRACYDRAFT_267447"/>
<feature type="compositionally biased region" description="Low complexity" evidence="1">
    <location>
        <begin position="1"/>
        <end position="17"/>
    </location>
</feature>
<keyword evidence="3" id="KW-1185">Reference proteome</keyword>
<dbReference type="AlphaFoldDB" id="A0A1E7FY10"/>
<evidence type="ECO:0000313" key="3">
    <source>
        <dbReference type="Proteomes" id="UP000095751"/>
    </source>
</evidence>
<evidence type="ECO:0000256" key="1">
    <source>
        <dbReference type="SAM" id="MobiDB-lite"/>
    </source>
</evidence>